<evidence type="ECO:0008006" key="3">
    <source>
        <dbReference type="Google" id="ProtNLM"/>
    </source>
</evidence>
<sequence>MRIFEKHKNHMKYALFLEKKISIGSGVVESAVRRVINLRFKGNGSLWKDKIVEGLMHLRSFFKAGRWRDLILRVITGKFNIPGFGQQGQAT</sequence>
<gene>
    <name evidence="1" type="ORF">OMM_11188</name>
</gene>
<comment type="caution">
    <text evidence="1">The sequence shown here is derived from an EMBL/GenBank/DDBJ whole genome shotgun (WGS) entry which is preliminary data.</text>
</comment>
<reference evidence="2" key="1">
    <citation type="submission" date="2012-11" db="EMBL/GenBank/DDBJ databases">
        <authorList>
            <person name="Lucero-Rivera Y.E."/>
            <person name="Tovar-Ramirez D."/>
        </authorList>
    </citation>
    <scope>NUCLEOTIDE SEQUENCE [LARGE SCALE GENOMIC DNA]</scope>
    <source>
        <strain evidence="2">Araruama</strain>
    </source>
</reference>
<dbReference type="Proteomes" id="UP000189670">
    <property type="component" value="Unassembled WGS sequence"/>
</dbReference>
<accession>A0A1V1NZ81</accession>
<dbReference type="AlphaFoldDB" id="A0A1V1NZ81"/>
<protein>
    <recommendedName>
        <fullName evidence="3">Transposase</fullName>
    </recommendedName>
</protein>
<organism evidence="1 2">
    <name type="scientific">Candidatus Magnetoglobus multicellularis str. Araruama</name>
    <dbReference type="NCBI Taxonomy" id="890399"/>
    <lineage>
        <taxon>Bacteria</taxon>
        <taxon>Pseudomonadati</taxon>
        <taxon>Thermodesulfobacteriota</taxon>
        <taxon>Desulfobacteria</taxon>
        <taxon>Desulfobacterales</taxon>
        <taxon>Desulfobacteraceae</taxon>
        <taxon>Candidatus Magnetoglobus</taxon>
    </lineage>
</organism>
<proteinExistence type="predicted"/>
<name>A0A1V1NZ81_9BACT</name>
<dbReference type="EMBL" id="ATBP01001205">
    <property type="protein sequence ID" value="ETR67806.1"/>
    <property type="molecule type" value="Genomic_DNA"/>
</dbReference>
<evidence type="ECO:0000313" key="2">
    <source>
        <dbReference type="Proteomes" id="UP000189670"/>
    </source>
</evidence>
<evidence type="ECO:0000313" key="1">
    <source>
        <dbReference type="EMBL" id="ETR67806.1"/>
    </source>
</evidence>